<gene>
    <name evidence="4" type="ORF">VW35_20250</name>
</gene>
<dbReference type="Proteomes" id="UP000033514">
    <property type="component" value="Unassembled WGS sequence"/>
</dbReference>
<dbReference type="SUPFAM" id="SSF51735">
    <property type="entry name" value="NAD(P)-binding Rossmann-fold domains"/>
    <property type="match status" value="1"/>
</dbReference>
<dbReference type="EMBL" id="LAJG01000048">
    <property type="protein sequence ID" value="KKB76057.1"/>
    <property type="molecule type" value="Genomic_DNA"/>
</dbReference>
<dbReference type="InterPro" id="IPR011032">
    <property type="entry name" value="GroES-like_sf"/>
</dbReference>
<name>A0A0F5L375_9HYPH</name>
<evidence type="ECO:0000259" key="3">
    <source>
        <dbReference type="SMART" id="SM00829"/>
    </source>
</evidence>
<dbReference type="PANTHER" id="PTHR48106:SF8">
    <property type="entry name" value="OS02G0805600 PROTEIN"/>
    <property type="match status" value="1"/>
</dbReference>
<evidence type="ECO:0000313" key="5">
    <source>
        <dbReference type="Proteomes" id="UP000033514"/>
    </source>
</evidence>
<dbReference type="Gene3D" id="3.90.180.10">
    <property type="entry name" value="Medium-chain alcohol dehydrogenases, catalytic domain"/>
    <property type="match status" value="1"/>
</dbReference>
<comment type="caution">
    <text evidence="4">The sequence shown here is derived from an EMBL/GenBank/DDBJ whole genome shotgun (WGS) entry which is preliminary data.</text>
</comment>
<keyword evidence="1" id="KW-0521">NADP</keyword>
<dbReference type="PATRIC" id="fig|361041.3.peg.3466"/>
<dbReference type="PANTHER" id="PTHR48106">
    <property type="entry name" value="QUINONE OXIDOREDUCTASE PIG3-RELATED"/>
    <property type="match status" value="1"/>
</dbReference>
<dbReference type="OrthoDB" id="9780520at2"/>
<evidence type="ECO:0000256" key="2">
    <source>
        <dbReference type="ARBA" id="ARBA00023002"/>
    </source>
</evidence>
<dbReference type="InterPro" id="IPR020843">
    <property type="entry name" value="ER"/>
</dbReference>
<keyword evidence="5" id="KW-1185">Reference proteome</keyword>
<dbReference type="NCBIfam" id="TIGR02824">
    <property type="entry name" value="quinone_pig3"/>
    <property type="match status" value="1"/>
</dbReference>
<dbReference type="RefSeq" id="WP_046144867.1">
    <property type="nucleotide sequence ID" value="NZ_LAJG01000048.1"/>
</dbReference>
<sequence length="340" mass="34759">MTSPNDLPATMRAVTIATPGGPDGLLPVDYPLPLPKAGEVLIRVGAAGVNGPDLAQRRGQYDPPPGASPLPGLEVAGIVVAQGENAAKHAIGARVMALTNGGGYAEYVAVPEGQVLPMPVGWRFTEAAALPETWFTITQTLVMRAGVEPGMSVLVHGASGGIGGAAIQIAGILGAKAIGVVSSREKAAYAKKLGAFATVDRSADIATEVLALTGGKGVDRIVDLIGGEMAAVNVEASARFGHIVLIATLDGGTAPVPLRQIMAKNLTLSGSTLRPQTSATKADIAARIAHDLLPALQSPDWIKPEIAVFPLEAAAEAHRAMEGRSHIGKLVLQTRFGAAE</sequence>
<dbReference type="GO" id="GO:0070402">
    <property type="term" value="F:NADPH binding"/>
    <property type="evidence" value="ECO:0007669"/>
    <property type="project" value="TreeGrafter"/>
</dbReference>
<dbReference type="AlphaFoldDB" id="A0A0F5L375"/>
<proteinExistence type="predicted"/>
<dbReference type="SUPFAM" id="SSF50129">
    <property type="entry name" value="GroES-like"/>
    <property type="match status" value="1"/>
</dbReference>
<keyword evidence="2" id="KW-0560">Oxidoreductase</keyword>
<dbReference type="Pfam" id="PF00107">
    <property type="entry name" value="ADH_zinc_N"/>
    <property type="match status" value="1"/>
</dbReference>
<accession>A0A0F5L375</accession>
<dbReference type="Pfam" id="PF08240">
    <property type="entry name" value="ADH_N"/>
    <property type="match status" value="1"/>
</dbReference>
<dbReference type="SMART" id="SM00829">
    <property type="entry name" value="PKS_ER"/>
    <property type="match status" value="1"/>
</dbReference>
<dbReference type="GO" id="GO:0016651">
    <property type="term" value="F:oxidoreductase activity, acting on NAD(P)H"/>
    <property type="evidence" value="ECO:0007669"/>
    <property type="project" value="TreeGrafter"/>
</dbReference>
<evidence type="ECO:0000313" key="4">
    <source>
        <dbReference type="EMBL" id="KKB76057.1"/>
    </source>
</evidence>
<dbReference type="STRING" id="361041.VW35_20250"/>
<feature type="domain" description="Enoyl reductase (ER)" evidence="3">
    <location>
        <begin position="20"/>
        <end position="332"/>
    </location>
</feature>
<dbReference type="InterPro" id="IPR013149">
    <property type="entry name" value="ADH-like_C"/>
</dbReference>
<protein>
    <recommendedName>
        <fullName evidence="3">Enoyl reductase (ER) domain-containing protein</fullName>
    </recommendedName>
</protein>
<dbReference type="CDD" id="cd05276">
    <property type="entry name" value="p53_inducible_oxidoreductase"/>
    <property type="match status" value="1"/>
</dbReference>
<organism evidence="4 5">
    <name type="scientific">Devosia soli</name>
    <dbReference type="NCBI Taxonomy" id="361041"/>
    <lineage>
        <taxon>Bacteria</taxon>
        <taxon>Pseudomonadati</taxon>
        <taxon>Pseudomonadota</taxon>
        <taxon>Alphaproteobacteria</taxon>
        <taxon>Hyphomicrobiales</taxon>
        <taxon>Devosiaceae</taxon>
        <taxon>Devosia</taxon>
    </lineage>
</organism>
<dbReference type="InterPro" id="IPR036291">
    <property type="entry name" value="NAD(P)-bd_dom_sf"/>
</dbReference>
<dbReference type="InterPro" id="IPR013154">
    <property type="entry name" value="ADH-like_N"/>
</dbReference>
<dbReference type="Gene3D" id="3.40.50.720">
    <property type="entry name" value="NAD(P)-binding Rossmann-like Domain"/>
    <property type="match status" value="1"/>
</dbReference>
<reference evidence="4 5" key="1">
    <citation type="submission" date="2015-03" db="EMBL/GenBank/DDBJ databases">
        <authorList>
            <person name="Hassan Y.I."/>
            <person name="Lepp D."/>
            <person name="Zhou T."/>
        </authorList>
    </citation>
    <scope>NUCLEOTIDE SEQUENCE [LARGE SCALE GENOMIC DNA]</scope>
    <source>
        <strain evidence="4 5">GH2-10</strain>
    </source>
</reference>
<dbReference type="InterPro" id="IPR014189">
    <property type="entry name" value="Quinone_OxRdtase_PIG3"/>
</dbReference>
<evidence type="ECO:0000256" key="1">
    <source>
        <dbReference type="ARBA" id="ARBA00022857"/>
    </source>
</evidence>